<organism evidence="5 6">
    <name type="scientific">Hymenolepis diminuta</name>
    <name type="common">Rat tapeworm</name>
    <dbReference type="NCBI Taxonomy" id="6216"/>
    <lineage>
        <taxon>Eukaryota</taxon>
        <taxon>Metazoa</taxon>
        <taxon>Spiralia</taxon>
        <taxon>Lophotrochozoa</taxon>
        <taxon>Platyhelminthes</taxon>
        <taxon>Cestoda</taxon>
        <taxon>Eucestoda</taxon>
        <taxon>Cyclophyllidea</taxon>
        <taxon>Hymenolepididae</taxon>
        <taxon>Hymenolepis</taxon>
    </lineage>
</organism>
<dbReference type="Pfam" id="PF01239">
    <property type="entry name" value="PPTA"/>
    <property type="match status" value="2"/>
</dbReference>
<accession>A0A564ZE79</accession>
<dbReference type="PANTHER" id="PTHR11129:SF3">
    <property type="entry name" value="PROTEIN PRENYLTRANSFERASE ALPHA SUBUNIT REPEAT-CONTAINING PROTEIN 1"/>
    <property type="match status" value="1"/>
</dbReference>
<dbReference type="InterPro" id="IPR002088">
    <property type="entry name" value="Prenyl_trans_a"/>
</dbReference>
<keyword evidence="4" id="KW-0677">Repeat</keyword>
<dbReference type="AlphaFoldDB" id="A0A564ZE79"/>
<name>A0A564ZE79_HYMDI</name>
<dbReference type="PANTHER" id="PTHR11129">
    <property type="entry name" value="PROTEIN FARNESYLTRANSFERASE ALPHA SUBUNIT/RAB GERANYLGERANYL TRANSFERASE ALPHA SUBUNIT"/>
    <property type="match status" value="1"/>
</dbReference>
<keyword evidence="6" id="KW-1185">Reference proteome</keyword>
<dbReference type="Proteomes" id="UP000321570">
    <property type="component" value="Unassembled WGS sequence"/>
</dbReference>
<evidence type="ECO:0000313" key="6">
    <source>
        <dbReference type="Proteomes" id="UP000321570"/>
    </source>
</evidence>
<dbReference type="EMBL" id="CABIJS010000711">
    <property type="protein sequence ID" value="VUZ57148.1"/>
    <property type="molecule type" value="Genomic_DNA"/>
</dbReference>
<dbReference type="PROSITE" id="PS51147">
    <property type="entry name" value="PFTA"/>
    <property type="match status" value="1"/>
</dbReference>
<keyword evidence="3" id="KW-0808">Transferase</keyword>
<proteinExistence type="inferred from homology"/>
<protein>
    <submittedName>
        <fullName evidence="5">Uncharacterized protein</fullName>
    </submittedName>
</protein>
<evidence type="ECO:0000256" key="2">
    <source>
        <dbReference type="ARBA" id="ARBA00022602"/>
    </source>
</evidence>
<keyword evidence="2" id="KW-0637">Prenyltransferase</keyword>
<comment type="similarity">
    <text evidence="1">Belongs to the protein prenyltransferase subunit alpha family.</text>
</comment>
<dbReference type="SUPFAM" id="SSF48439">
    <property type="entry name" value="Protein prenylyltransferase"/>
    <property type="match status" value="1"/>
</dbReference>
<evidence type="ECO:0000313" key="5">
    <source>
        <dbReference type="EMBL" id="VUZ57148.1"/>
    </source>
</evidence>
<evidence type="ECO:0000256" key="1">
    <source>
        <dbReference type="ARBA" id="ARBA00006734"/>
    </source>
</evidence>
<dbReference type="GO" id="GO:0008318">
    <property type="term" value="F:protein prenyltransferase activity"/>
    <property type="evidence" value="ECO:0007669"/>
    <property type="project" value="InterPro"/>
</dbReference>
<evidence type="ECO:0000256" key="3">
    <source>
        <dbReference type="ARBA" id="ARBA00022679"/>
    </source>
</evidence>
<sequence length="338" mass="40475">MSNSADVLISKISLLAKSKREFDVIPHLDGPDHKEILEVNDAFALCSCLSGEALWRPVYRSFLKSKEFISMDYLTFFSLFSPSCLTFWHRRKQIVLNDNLPLSDELAFTRLVLSKFPRSTETLQHRHWVLNRLSAEEFKSLFNDEVSFCELLGDKYRCNYMIWQHRRWLIEKLNISSELLLSQLKRMDEWNAHHPLDISGWSFRVYLLRNCKNFLSKTDFERILIAEITRSRLETEKIPMIDALWWFREQMVQLFLESFKDFSKLKELDPYIKIYPNLRNLTDKKLKNVDNIEIPPEFNEAWASLLYKRYLRWLAQIADSKEFTIVKSFLHYLMKLDY</sequence>
<gene>
    <name evidence="5" type="ORF">WMSIL1_LOCUS14639</name>
</gene>
<evidence type="ECO:0000256" key="4">
    <source>
        <dbReference type="ARBA" id="ARBA00022737"/>
    </source>
</evidence>
<reference evidence="5 6" key="1">
    <citation type="submission" date="2019-07" db="EMBL/GenBank/DDBJ databases">
        <authorList>
            <person name="Jastrzebski P J."/>
            <person name="Paukszto L."/>
            <person name="Jastrzebski P J."/>
        </authorList>
    </citation>
    <scope>NUCLEOTIDE SEQUENCE [LARGE SCALE GENOMIC DNA]</scope>
    <source>
        <strain evidence="5 6">WMS-il1</strain>
    </source>
</reference>
<dbReference type="Gene3D" id="1.25.40.120">
    <property type="entry name" value="Protein prenylyltransferase"/>
    <property type="match status" value="1"/>
</dbReference>
<dbReference type="GO" id="GO:0005737">
    <property type="term" value="C:cytoplasm"/>
    <property type="evidence" value="ECO:0007669"/>
    <property type="project" value="TreeGrafter"/>
</dbReference>